<organism evidence="2 3">
    <name type="scientific">Rugamonas apoptosis</name>
    <dbReference type="NCBI Taxonomy" id="2758570"/>
    <lineage>
        <taxon>Bacteria</taxon>
        <taxon>Pseudomonadati</taxon>
        <taxon>Pseudomonadota</taxon>
        <taxon>Betaproteobacteria</taxon>
        <taxon>Burkholderiales</taxon>
        <taxon>Oxalobacteraceae</taxon>
        <taxon>Telluria group</taxon>
        <taxon>Rugamonas</taxon>
    </lineage>
</organism>
<comment type="caution">
    <text evidence="2">The sequence shown here is derived from an EMBL/GenBank/DDBJ whole genome shotgun (WGS) entry which is preliminary data.</text>
</comment>
<reference evidence="2 3" key="1">
    <citation type="submission" date="2020-07" db="EMBL/GenBank/DDBJ databases">
        <title>Novel species isolated from subtropical streams in China.</title>
        <authorList>
            <person name="Lu H."/>
        </authorList>
    </citation>
    <scope>NUCLEOTIDE SEQUENCE [LARGE SCALE GENOMIC DNA]</scope>
    <source>
        <strain evidence="2 3">LX47W</strain>
    </source>
</reference>
<dbReference type="AlphaFoldDB" id="A0A7W2FA16"/>
<dbReference type="Proteomes" id="UP000573499">
    <property type="component" value="Unassembled WGS sequence"/>
</dbReference>
<proteinExistence type="predicted"/>
<keyword evidence="3" id="KW-1185">Reference proteome</keyword>
<gene>
    <name evidence="2" type="ORF">H3H39_12630</name>
</gene>
<name>A0A7W2FA16_9BURK</name>
<feature type="region of interest" description="Disordered" evidence="1">
    <location>
        <begin position="1"/>
        <end position="20"/>
    </location>
</feature>
<protein>
    <submittedName>
        <fullName evidence="2">Uncharacterized protein</fullName>
    </submittedName>
</protein>
<sequence>MVLTRLNEASVESGKDKKQPSKWRFLRYSRIMRDKRANARIFLILGQIWTVTACECGVFAHCAINAQYARDARK</sequence>
<dbReference type="EMBL" id="JACEZU010000005">
    <property type="protein sequence ID" value="MBA5687893.1"/>
    <property type="molecule type" value="Genomic_DNA"/>
</dbReference>
<evidence type="ECO:0000256" key="1">
    <source>
        <dbReference type="SAM" id="MobiDB-lite"/>
    </source>
</evidence>
<evidence type="ECO:0000313" key="3">
    <source>
        <dbReference type="Proteomes" id="UP000573499"/>
    </source>
</evidence>
<dbReference type="RefSeq" id="WP_182153725.1">
    <property type="nucleotide sequence ID" value="NZ_JACEZU010000005.1"/>
</dbReference>
<evidence type="ECO:0000313" key="2">
    <source>
        <dbReference type="EMBL" id="MBA5687893.1"/>
    </source>
</evidence>
<accession>A0A7W2FA16</accession>